<feature type="region of interest" description="Disordered" evidence="1">
    <location>
        <begin position="242"/>
        <end position="261"/>
    </location>
</feature>
<evidence type="ECO:0000313" key="3">
    <source>
        <dbReference type="Proteomes" id="UP000075903"/>
    </source>
</evidence>
<dbReference type="Proteomes" id="UP000075903">
    <property type="component" value="Unassembled WGS sequence"/>
</dbReference>
<evidence type="ECO:0000313" key="2">
    <source>
        <dbReference type="EnsemblMetazoa" id="AMEM005886-PA"/>
    </source>
</evidence>
<name>A0A182UYL5_ANOME</name>
<proteinExistence type="predicted"/>
<keyword evidence="3" id="KW-1185">Reference proteome</keyword>
<dbReference type="AlphaFoldDB" id="A0A182UYL5"/>
<dbReference type="VEuPathDB" id="VectorBase:AMEM005886"/>
<protein>
    <submittedName>
        <fullName evidence="2">Uncharacterized protein</fullName>
    </submittedName>
</protein>
<reference evidence="2" key="1">
    <citation type="submission" date="2020-05" db="UniProtKB">
        <authorList>
            <consortium name="EnsemblMetazoa"/>
        </authorList>
    </citation>
    <scope>IDENTIFICATION</scope>
    <source>
        <strain evidence="2">MAF</strain>
    </source>
</reference>
<organism evidence="2 3">
    <name type="scientific">Anopheles merus</name>
    <name type="common">Mosquito</name>
    <dbReference type="NCBI Taxonomy" id="30066"/>
    <lineage>
        <taxon>Eukaryota</taxon>
        <taxon>Metazoa</taxon>
        <taxon>Ecdysozoa</taxon>
        <taxon>Arthropoda</taxon>
        <taxon>Hexapoda</taxon>
        <taxon>Insecta</taxon>
        <taxon>Pterygota</taxon>
        <taxon>Neoptera</taxon>
        <taxon>Endopterygota</taxon>
        <taxon>Diptera</taxon>
        <taxon>Nematocera</taxon>
        <taxon>Culicoidea</taxon>
        <taxon>Culicidae</taxon>
        <taxon>Anophelinae</taxon>
        <taxon>Anopheles</taxon>
    </lineage>
</organism>
<accession>A0A182UYL5</accession>
<dbReference type="EnsemblMetazoa" id="AMEM005886-RA">
    <property type="protein sequence ID" value="AMEM005886-PA"/>
    <property type="gene ID" value="AMEM005886"/>
</dbReference>
<evidence type="ECO:0000256" key="1">
    <source>
        <dbReference type="SAM" id="MobiDB-lite"/>
    </source>
</evidence>
<sequence>MVVAEPFPTKCYLRSTLLPADGVPLVDGTGGRESKSVPSVGDCTAVPDGCKPSFCCSGALLSPQPWAGRRNVLALRRNRGARELWRPLSRRSSTSPFSSSSTREEDSWTEATVLLLLLPPPPPLVLLPLPSSTVTESPPNRSSVVAIRPYRACCTLPPNRGIGASGSGWLCWAPAARQTAACGSTILSSCSTRLVSFSRSCRAALTDFCIVSTSLARRCSVSLIDHMWFSCRLRNRSNVASSRTRQMSRISRTTSATMPEV</sequence>